<evidence type="ECO:0000313" key="2">
    <source>
        <dbReference type="Proteomes" id="UP000265520"/>
    </source>
</evidence>
<evidence type="ECO:0000313" key="1">
    <source>
        <dbReference type="EMBL" id="MCI43011.1"/>
    </source>
</evidence>
<dbReference type="EMBL" id="LXQA010312034">
    <property type="protein sequence ID" value="MCI43011.1"/>
    <property type="molecule type" value="Genomic_DNA"/>
</dbReference>
<protein>
    <submittedName>
        <fullName evidence="1">Uncharacterized protein</fullName>
    </submittedName>
</protein>
<organism evidence="1 2">
    <name type="scientific">Trifolium medium</name>
    <dbReference type="NCBI Taxonomy" id="97028"/>
    <lineage>
        <taxon>Eukaryota</taxon>
        <taxon>Viridiplantae</taxon>
        <taxon>Streptophyta</taxon>
        <taxon>Embryophyta</taxon>
        <taxon>Tracheophyta</taxon>
        <taxon>Spermatophyta</taxon>
        <taxon>Magnoliopsida</taxon>
        <taxon>eudicotyledons</taxon>
        <taxon>Gunneridae</taxon>
        <taxon>Pentapetalae</taxon>
        <taxon>rosids</taxon>
        <taxon>fabids</taxon>
        <taxon>Fabales</taxon>
        <taxon>Fabaceae</taxon>
        <taxon>Papilionoideae</taxon>
        <taxon>50 kb inversion clade</taxon>
        <taxon>NPAAA clade</taxon>
        <taxon>Hologalegina</taxon>
        <taxon>IRL clade</taxon>
        <taxon>Trifolieae</taxon>
        <taxon>Trifolium</taxon>
    </lineage>
</organism>
<dbReference type="Proteomes" id="UP000265520">
    <property type="component" value="Unassembled WGS sequence"/>
</dbReference>
<keyword evidence="2" id="KW-1185">Reference proteome</keyword>
<name>A0A392S291_9FABA</name>
<dbReference type="AlphaFoldDB" id="A0A392S291"/>
<sequence length="100" mass="11253">GAPRHLSCATRRYPLYLSNLKFCTGASRQPILCDAQLPEVCLQLLDSTARRAKPGCTTRNFQRFLFNCLIQPRAAPNQAARRATSRGESCYLLNERRNAP</sequence>
<accession>A0A392S291</accession>
<feature type="non-terminal residue" evidence="1">
    <location>
        <position position="1"/>
    </location>
</feature>
<comment type="caution">
    <text evidence="1">The sequence shown here is derived from an EMBL/GenBank/DDBJ whole genome shotgun (WGS) entry which is preliminary data.</text>
</comment>
<reference evidence="1 2" key="1">
    <citation type="journal article" date="2018" name="Front. Plant Sci.">
        <title>Red Clover (Trifolium pratense) and Zigzag Clover (T. medium) - A Picture of Genomic Similarities and Differences.</title>
        <authorList>
            <person name="Dluhosova J."/>
            <person name="Istvanek J."/>
            <person name="Nedelnik J."/>
            <person name="Repkova J."/>
        </authorList>
    </citation>
    <scope>NUCLEOTIDE SEQUENCE [LARGE SCALE GENOMIC DNA]</scope>
    <source>
        <strain evidence="2">cv. 10/8</strain>
        <tissue evidence="1">Leaf</tissue>
    </source>
</reference>
<proteinExistence type="predicted"/>